<sequence>MSDHHTYKKVELVGSSKTSIEDAINNALAEAAKSIKQMEWFEVVDTRGHVLNGAVAHYQVTLKVGFRIVNS</sequence>
<protein>
    <submittedName>
        <fullName evidence="1">Dodecin flavoprotein</fullName>
    </submittedName>
</protein>
<reference evidence="2" key="1">
    <citation type="submission" date="2018-09" db="EMBL/GenBank/DDBJ databases">
        <authorList>
            <person name="Zhu H."/>
        </authorList>
    </citation>
    <scope>NUCLEOTIDE SEQUENCE [LARGE SCALE GENOMIC DNA]</scope>
    <source>
        <strain evidence="2">K2W31S-8</strain>
    </source>
</reference>
<gene>
    <name evidence="1" type="ORF">D3880_00150</name>
</gene>
<evidence type="ECO:0000313" key="1">
    <source>
        <dbReference type="EMBL" id="AYC30891.1"/>
    </source>
</evidence>
<evidence type="ECO:0000313" key="2">
    <source>
        <dbReference type="Proteomes" id="UP000265560"/>
    </source>
</evidence>
<dbReference type="InterPro" id="IPR036694">
    <property type="entry name" value="Dodecin-like_sf"/>
</dbReference>
<dbReference type="KEGG" id="pcav:D3880_00150"/>
<dbReference type="AlphaFoldDB" id="A0A385YWQ3"/>
<dbReference type="InterPro" id="IPR025543">
    <property type="entry name" value="Dodecin-like"/>
</dbReference>
<dbReference type="OrthoDB" id="9805889at2"/>
<name>A0A385YWQ3_9PSED</name>
<dbReference type="SUPFAM" id="SSF89807">
    <property type="entry name" value="Dodecin-like"/>
    <property type="match status" value="1"/>
</dbReference>
<dbReference type="InterPro" id="IPR050049">
    <property type="entry name" value="Dodecin_bact"/>
</dbReference>
<dbReference type="PANTHER" id="PTHR39324:SF1">
    <property type="entry name" value="CALCIUM DODECIN"/>
    <property type="match status" value="1"/>
</dbReference>
<keyword evidence="2" id="KW-1185">Reference proteome</keyword>
<accession>A0A385YWQ3</accession>
<dbReference type="RefSeq" id="WP_119891526.1">
    <property type="nucleotide sequence ID" value="NZ_CP032419.1"/>
</dbReference>
<dbReference type="PANTHER" id="PTHR39324">
    <property type="entry name" value="CALCIUM DODECIN"/>
    <property type="match status" value="1"/>
</dbReference>
<dbReference type="InterPro" id="IPR009923">
    <property type="entry name" value="Dodecin"/>
</dbReference>
<dbReference type="Pfam" id="PF07311">
    <property type="entry name" value="Dodecin"/>
    <property type="match status" value="1"/>
</dbReference>
<dbReference type="NCBIfam" id="NF043052">
    <property type="entry name" value="DodecBact"/>
    <property type="match status" value="1"/>
</dbReference>
<organism evidence="1 2">
    <name type="scientific">Pseudomonas cavernae</name>
    <dbReference type="NCBI Taxonomy" id="2320867"/>
    <lineage>
        <taxon>Bacteria</taxon>
        <taxon>Pseudomonadati</taxon>
        <taxon>Pseudomonadota</taxon>
        <taxon>Gammaproteobacteria</taxon>
        <taxon>Pseudomonadales</taxon>
        <taxon>Pseudomonadaceae</taxon>
        <taxon>Pseudomonas</taxon>
    </lineage>
</organism>
<dbReference type="Proteomes" id="UP000265560">
    <property type="component" value="Chromosome"/>
</dbReference>
<dbReference type="Gene3D" id="3.30.1660.10">
    <property type="entry name" value="Flavin-binding protein dodecin"/>
    <property type="match status" value="1"/>
</dbReference>
<proteinExistence type="predicted"/>
<dbReference type="EMBL" id="CP032419">
    <property type="protein sequence ID" value="AYC30891.1"/>
    <property type="molecule type" value="Genomic_DNA"/>
</dbReference>